<dbReference type="GO" id="GO:0004527">
    <property type="term" value="F:exonuclease activity"/>
    <property type="evidence" value="ECO:0007669"/>
    <property type="project" value="UniProtKB-KW"/>
</dbReference>
<dbReference type="InterPro" id="IPR036322">
    <property type="entry name" value="WD40_repeat_dom_sf"/>
</dbReference>
<name>A0A8J2RUS2_9CRUS</name>
<dbReference type="GO" id="GO:0006357">
    <property type="term" value="P:regulation of transcription by RNA polymerase II"/>
    <property type="evidence" value="ECO:0007669"/>
    <property type="project" value="TreeGrafter"/>
</dbReference>
<keyword evidence="5" id="KW-0479">Metal-binding</keyword>
<comment type="similarity">
    <text evidence="12">Belongs to the WD repeat EBI family.</text>
</comment>
<feature type="domain" description="MYND-type" evidence="15">
    <location>
        <begin position="1563"/>
        <end position="1601"/>
    </location>
</feature>
<feature type="repeat" description="WD" evidence="14">
    <location>
        <begin position="925"/>
        <end position="966"/>
    </location>
</feature>
<dbReference type="SMART" id="SM00479">
    <property type="entry name" value="EXOIII"/>
    <property type="match status" value="1"/>
</dbReference>
<comment type="subcellular location">
    <subcellularLocation>
        <location evidence="1">Nucleus</location>
    </subcellularLocation>
</comment>
<evidence type="ECO:0000256" key="2">
    <source>
        <dbReference type="ARBA" id="ARBA00006357"/>
    </source>
</evidence>
<dbReference type="InterPro" id="IPR002893">
    <property type="entry name" value="Znf_MYND"/>
</dbReference>
<dbReference type="SUPFAM" id="SSF144232">
    <property type="entry name" value="HIT/MYND zinc finger-like"/>
    <property type="match status" value="3"/>
</dbReference>
<evidence type="ECO:0000256" key="9">
    <source>
        <dbReference type="ARBA" id="ARBA00022833"/>
    </source>
</evidence>
<accession>A0A8J2RUS2</accession>
<evidence type="ECO:0000256" key="1">
    <source>
        <dbReference type="ARBA" id="ARBA00004123"/>
    </source>
</evidence>
<dbReference type="InterPro" id="IPR015943">
    <property type="entry name" value="WD40/YVTN_repeat-like_dom_sf"/>
</dbReference>
<protein>
    <recommendedName>
        <fullName evidence="15">MYND-type domain-containing protein</fullName>
    </recommendedName>
</protein>
<keyword evidence="17" id="KW-1185">Reference proteome</keyword>
<dbReference type="Proteomes" id="UP000789390">
    <property type="component" value="Unassembled WGS sequence"/>
</dbReference>
<dbReference type="CDD" id="cd06145">
    <property type="entry name" value="REX1_like"/>
    <property type="match status" value="1"/>
</dbReference>
<proteinExistence type="inferred from homology"/>
<feature type="repeat" description="WD" evidence="14">
    <location>
        <begin position="1388"/>
        <end position="1422"/>
    </location>
</feature>
<dbReference type="PROSITE" id="PS50294">
    <property type="entry name" value="WD_REPEATS_REGION"/>
    <property type="match status" value="5"/>
</dbReference>
<dbReference type="OrthoDB" id="206335at2759"/>
<dbReference type="PANTHER" id="PTHR22846">
    <property type="entry name" value="WD40 REPEAT PROTEIN"/>
    <property type="match status" value="1"/>
</dbReference>
<feature type="domain" description="MYND-type" evidence="15">
    <location>
        <begin position="1114"/>
        <end position="1152"/>
    </location>
</feature>
<evidence type="ECO:0000256" key="3">
    <source>
        <dbReference type="ARBA" id="ARBA00022574"/>
    </source>
</evidence>
<feature type="repeat" description="WD" evidence="14">
    <location>
        <begin position="1029"/>
        <end position="1070"/>
    </location>
</feature>
<dbReference type="InterPro" id="IPR001680">
    <property type="entry name" value="WD40_rpt"/>
</dbReference>
<evidence type="ECO:0000256" key="11">
    <source>
        <dbReference type="ARBA" id="ARBA00023242"/>
    </source>
</evidence>
<dbReference type="SUPFAM" id="SSF50978">
    <property type="entry name" value="WD40 repeat-like"/>
    <property type="match status" value="3"/>
</dbReference>
<dbReference type="InterPro" id="IPR036397">
    <property type="entry name" value="RNaseH_sf"/>
</dbReference>
<dbReference type="FunFam" id="3.30.420.10:FF:000031">
    <property type="entry name" value="RNA exonuclease 1"/>
    <property type="match status" value="1"/>
</dbReference>
<evidence type="ECO:0000256" key="12">
    <source>
        <dbReference type="ARBA" id="ARBA00025741"/>
    </source>
</evidence>
<dbReference type="InterPro" id="IPR045183">
    <property type="entry name" value="Ebi-like"/>
</dbReference>
<keyword evidence="3 14" id="KW-0853">WD repeat</keyword>
<comment type="caution">
    <text evidence="16">The sequence shown here is derived from an EMBL/GenBank/DDBJ whole genome shotgun (WGS) entry which is preliminary data.</text>
</comment>
<feature type="repeat" description="WD" evidence="14">
    <location>
        <begin position="1477"/>
        <end position="1518"/>
    </location>
</feature>
<dbReference type="PROSITE" id="PS50865">
    <property type="entry name" value="ZF_MYND_2"/>
    <property type="match status" value="3"/>
</dbReference>
<evidence type="ECO:0000313" key="16">
    <source>
        <dbReference type="EMBL" id="CAH0107586.1"/>
    </source>
</evidence>
<dbReference type="EMBL" id="CAKKLH010000277">
    <property type="protein sequence ID" value="CAH0107586.1"/>
    <property type="molecule type" value="Genomic_DNA"/>
</dbReference>
<keyword evidence="6" id="KW-0677">Repeat</keyword>
<comment type="similarity">
    <text evidence="2">Belongs to the REXO1/REXO3 family.</text>
</comment>
<evidence type="ECO:0000313" key="17">
    <source>
        <dbReference type="Proteomes" id="UP000789390"/>
    </source>
</evidence>
<feature type="repeat" description="WD" evidence="14">
    <location>
        <begin position="303"/>
        <end position="344"/>
    </location>
</feature>
<evidence type="ECO:0000256" key="4">
    <source>
        <dbReference type="ARBA" id="ARBA00022722"/>
    </source>
</evidence>
<keyword evidence="4" id="KW-0540">Nuclease</keyword>
<evidence type="ECO:0000256" key="6">
    <source>
        <dbReference type="ARBA" id="ARBA00022737"/>
    </source>
</evidence>
<evidence type="ECO:0000259" key="15">
    <source>
        <dbReference type="PROSITE" id="PS50865"/>
    </source>
</evidence>
<sequence length="1605" mass="182374">MAQAEKSLGVFKKVELPLTKKDDVRSSSFHPSDPAVLACGMFSGEVVILKGPNHSAPLTTWKIERELRCGSSVLSLEWNIDGTKVAAGSDDGAVIVWCYPGDGKQEFQRQGRSNFPLIVWNPFNRDVLASYNNAMDTNNLLICNSATSHTIKFNWICNTVSWISPNQLACGFNDGTFEIHEIGSQQSKSRMVQKIRQDHDNGPSFLYFSLLGFGVMQCSVMSIAWNKELNLLASGGTNERVKIWSLGNTNPIRVLEVDSICNCLVWNSSGNGAKEETLIACGVQKGFIVIWYPFQHQNQTRKLEGHSFQIHQLLFSPDGRYLASTDYSKKLIVWSTKSWKSIYILPSSQFMYPYMMTWDATSCKLGISERTGQKKFKVIEYAVTGGRCTSCGKTSENLKVCARCHSIFYCSKECQRSHWPQHIKLFAPSELFFQYVVVQSRTLDATSFYLMEMQRYILTPHQLDFNGFPRQNYSNNDRAVINSKNISHVRSNSGVKLSSDKRLCDRCGTIYQVDDKGMPLDGDSCSYHWGRSYQRRGFKTPYTCCNRDSNAKGCTVNKWHISENLENMTGFVRTMEKAQPPDGNYGVYALDCEMCYTTEGCDALRVTVVSSDGKIVYETLIKSINPVLDYNMRFSGITEEDLLNVKTTLKDVQNFLLDLLSSKTILVGHGLDGDLRALRMIHDTVIDTSIVFPHSQGPPYKRSLKTLCHEYLKKTIQKDGLFKEVELSLTKKEDVRSSSFHPTDPVLAFGLFTGEVMILRGVNHSAPLSTWTMEHLIWCGSSALSLEWNTNGTKLAAGCFDGSLVVWRYPIDAKQIFRKKRRADFPMIVWNPFNFDVMASYNNEMKCKLVLIVDVVADRSYDLISKQNVFWVDWITSKRIACSYDDGTIEIHEIELLKNGSSTSKLFKTIVVSTEFKFRSLLEMDMGMKSDVYCIVWNEQLKLLVSSAQDGWIKVWSMDSKDPVHTMLVPNSDNSSCCHLAWSPTEFPSSNENVLKVEKDKPYLACGLFDGSILIWSPLDKDKRPFVLVNEHSEQMHQVSFSPNGRFLASTDYERKLIIWSTKEWEIIYTIPSSGVRYPFNISWDAASSKLGISERAGRKQLVMIEYVAAESCCANCKEKSENLKRCGRCRSVFYCSVKCQTSQWPQHKIVEFHADIQEAQRFFKDTGHGEMGRALHDVRSASFHPIDPALACGLFHGGLVFLRGSSHATSFENWEIEPKKCPYDKAILSIQWNWQLAPMMGLSSFGVIQGKAKQVFRRQGRSNFPLIVWNPFNRDLLASYNNGADSKHVLIGNLASEKPLTHTIMSNLNFCNTVGWISRNQLACGNDDGTIEIHEMEYPPKKQLKFRTVLKIRHNLNDEERFRILSTIYFPTGKTSSARNGRQMSDVLSISWNNEFNLLASGGRDKQVKIWSLNNNDTKYVLKIDSDCQCLVWNSSGYGNDPLEETTQKTLIACGLDQGSIVIWYPFEHENQTCNLEGHLSQIHQLLFSPDGRYLASTDMSKKLIIWSTKNWKSIYILPSSEFRQFPYTMTWDAASSKLGISERTGQKKFKMIVYILAERCCAGCKKTLDNLKRCARCHSIFYCSKECQCSDWPQHKLVCNKNE</sequence>
<dbReference type="Gene3D" id="3.30.420.10">
    <property type="entry name" value="Ribonuclease H-like superfamily/Ribonuclease H"/>
    <property type="match status" value="1"/>
</dbReference>
<keyword evidence="7 13" id="KW-0863">Zinc-finger</keyword>
<dbReference type="GO" id="GO:0000118">
    <property type="term" value="C:histone deacetylase complex"/>
    <property type="evidence" value="ECO:0007669"/>
    <property type="project" value="TreeGrafter"/>
</dbReference>
<evidence type="ECO:0000256" key="14">
    <source>
        <dbReference type="PROSITE-ProRule" id="PRU00221"/>
    </source>
</evidence>
<dbReference type="Gene3D" id="6.10.140.2220">
    <property type="match status" value="3"/>
</dbReference>
<evidence type="ECO:0000256" key="8">
    <source>
        <dbReference type="ARBA" id="ARBA00022801"/>
    </source>
</evidence>
<dbReference type="GO" id="GO:0008270">
    <property type="term" value="F:zinc ion binding"/>
    <property type="evidence" value="ECO:0007669"/>
    <property type="project" value="UniProtKB-KW"/>
</dbReference>
<dbReference type="SUPFAM" id="SSF53098">
    <property type="entry name" value="Ribonuclease H-like"/>
    <property type="match status" value="1"/>
</dbReference>
<keyword evidence="10" id="KW-0269">Exonuclease</keyword>
<evidence type="ECO:0000256" key="13">
    <source>
        <dbReference type="PROSITE-ProRule" id="PRU00134"/>
    </source>
</evidence>
<dbReference type="GO" id="GO:0003714">
    <property type="term" value="F:transcription corepressor activity"/>
    <property type="evidence" value="ECO:0007669"/>
    <property type="project" value="InterPro"/>
</dbReference>
<dbReference type="Pfam" id="PF01753">
    <property type="entry name" value="zf-MYND"/>
    <property type="match status" value="3"/>
</dbReference>
<dbReference type="InterPro" id="IPR012337">
    <property type="entry name" value="RNaseH-like_sf"/>
</dbReference>
<feature type="repeat" description="WD" evidence="14">
    <location>
        <begin position="220"/>
        <end position="254"/>
    </location>
</feature>
<keyword evidence="9" id="KW-0862">Zinc</keyword>
<evidence type="ECO:0000256" key="7">
    <source>
        <dbReference type="ARBA" id="ARBA00022771"/>
    </source>
</evidence>
<dbReference type="InterPro" id="IPR034922">
    <property type="entry name" value="REX1-like_exo"/>
</dbReference>
<evidence type="ECO:0000256" key="10">
    <source>
        <dbReference type="ARBA" id="ARBA00022839"/>
    </source>
</evidence>
<feature type="repeat" description="WD" evidence="14">
    <location>
        <begin position="71"/>
        <end position="97"/>
    </location>
</feature>
<keyword evidence="11" id="KW-0539">Nucleus</keyword>
<dbReference type="Pfam" id="PF00400">
    <property type="entry name" value="WD40"/>
    <property type="match status" value="8"/>
</dbReference>
<feature type="domain" description="MYND-type" evidence="15">
    <location>
        <begin position="388"/>
        <end position="426"/>
    </location>
</feature>
<reference evidence="16" key="1">
    <citation type="submission" date="2021-11" db="EMBL/GenBank/DDBJ databases">
        <authorList>
            <person name="Schell T."/>
        </authorList>
    </citation>
    <scope>NUCLEOTIDE SEQUENCE</scope>
    <source>
        <strain evidence="16">M5</strain>
    </source>
</reference>
<dbReference type="Gene3D" id="2.130.10.10">
    <property type="entry name" value="YVTN repeat-like/Quinoprotein amine dehydrogenase"/>
    <property type="match status" value="4"/>
</dbReference>
<dbReference type="InterPro" id="IPR013520">
    <property type="entry name" value="Ribonucl_H"/>
</dbReference>
<dbReference type="SMART" id="SM00320">
    <property type="entry name" value="WD40"/>
    <property type="match status" value="15"/>
</dbReference>
<gene>
    <name evidence="16" type="ORF">DGAL_LOCUS10906</name>
</gene>
<keyword evidence="8" id="KW-0378">Hydrolase</keyword>
<evidence type="ECO:0000256" key="5">
    <source>
        <dbReference type="ARBA" id="ARBA00022723"/>
    </source>
</evidence>
<dbReference type="PANTHER" id="PTHR22846:SF2">
    <property type="entry name" value="F-BOX-LIKE_WD REPEAT-CONTAINING PROTEIN EBI"/>
    <property type="match status" value="1"/>
</dbReference>
<dbReference type="PROSITE" id="PS50082">
    <property type="entry name" value="WD_REPEATS_2"/>
    <property type="match status" value="7"/>
</dbReference>
<dbReference type="GO" id="GO:0010629">
    <property type="term" value="P:negative regulation of gene expression"/>
    <property type="evidence" value="ECO:0007669"/>
    <property type="project" value="UniProtKB-ARBA"/>
</dbReference>
<dbReference type="GO" id="GO:0003676">
    <property type="term" value="F:nucleic acid binding"/>
    <property type="evidence" value="ECO:0007669"/>
    <property type="project" value="InterPro"/>
</dbReference>
<organism evidence="16 17">
    <name type="scientific">Daphnia galeata</name>
    <dbReference type="NCBI Taxonomy" id="27404"/>
    <lineage>
        <taxon>Eukaryota</taxon>
        <taxon>Metazoa</taxon>
        <taxon>Ecdysozoa</taxon>
        <taxon>Arthropoda</taxon>
        <taxon>Crustacea</taxon>
        <taxon>Branchiopoda</taxon>
        <taxon>Diplostraca</taxon>
        <taxon>Cladocera</taxon>
        <taxon>Anomopoda</taxon>
        <taxon>Daphniidae</taxon>
        <taxon>Daphnia</taxon>
    </lineage>
</organism>